<proteinExistence type="predicted"/>
<organism evidence="1">
    <name type="scientific">Anguilla anguilla</name>
    <name type="common">European freshwater eel</name>
    <name type="synonym">Muraena anguilla</name>
    <dbReference type="NCBI Taxonomy" id="7936"/>
    <lineage>
        <taxon>Eukaryota</taxon>
        <taxon>Metazoa</taxon>
        <taxon>Chordata</taxon>
        <taxon>Craniata</taxon>
        <taxon>Vertebrata</taxon>
        <taxon>Euteleostomi</taxon>
        <taxon>Actinopterygii</taxon>
        <taxon>Neopterygii</taxon>
        <taxon>Teleostei</taxon>
        <taxon>Anguilliformes</taxon>
        <taxon>Anguillidae</taxon>
        <taxon>Anguilla</taxon>
    </lineage>
</organism>
<reference evidence="1" key="1">
    <citation type="submission" date="2014-11" db="EMBL/GenBank/DDBJ databases">
        <authorList>
            <person name="Amaro Gonzalez C."/>
        </authorList>
    </citation>
    <scope>NUCLEOTIDE SEQUENCE</scope>
</reference>
<dbReference type="AlphaFoldDB" id="A0A0E9T6P1"/>
<sequence>MLSKCILPLPGFLYYCMFVTLNDF</sequence>
<protein>
    <submittedName>
        <fullName evidence="1">Uncharacterized protein</fullName>
    </submittedName>
</protein>
<name>A0A0E9T6P1_ANGAN</name>
<reference evidence="1" key="2">
    <citation type="journal article" date="2015" name="Fish Shellfish Immunol.">
        <title>Early steps in the European eel (Anguilla anguilla)-Vibrio vulnificus interaction in the gills: Role of the RtxA13 toxin.</title>
        <authorList>
            <person name="Callol A."/>
            <person name="Pajuelo D."/>
            <person name="Ebbesson L."/>
            <person name="Teles M."/>
            <person name="MacKenzie S."/>
            <person name="Amaro C."/>
        </authorList>
    </citation>
    <scope>NUCLEOTIDE SEQUENCE</scope>
</reference>
<dbReference type="EMBL" id="GBXM01059957">
    <property type="protein sequence ID" value="JAH48620.1"/>
    <property type="molecule type" value="Transcribed_RNA"/>
</dbReference>
<evidence type="ECO:0000313" key="1">
    <source>
        <dbReference type="EMBL" id="JAH48620.1"/>
    </source>
</evidence>
<accession>A0A0E9T6P1</accession>